<dbReference type="SMART" id="SM00267">
    <property type="entry name" value="GGDEF"/>
    <property type="match status" value="1"/>
</dbReference>
<dbReference type="SUPFAM" id="SSF55073">
    <property type="entry name" value="Nucleotide cyclase"/>
    <property type="match status" value="1"/>
</dbReference>
<dbReference type="Gene3D" id="3.30.70.270">
    <property type="match status" value="1"/>
</dbReference>
<dbReference type="Pfam" id="PF00571">
    <property type="entry name" value="CBS"/>
    <property type="match status" value="1"/>
</dbReference>
<dbReference type="Gene3D" id="3.10.580.10">
    <property type="entry name" value="CBS-domain"/>
    <property type="match status" value="1"/>
</dbReference>
<dbReference type="Proteomes" id="UP000194450">
    <property type="component" value="Unassembled WGS sequence"/>
</dbReference>
<dbReference type="SMART" id="SM00052">
    <property type="entry name" value="EAL"/>
    <property type="match status" value="1"/>
</dbReference>
<accession>A0A1Y6G2L9</accession>
<dbReference type="CDD" id="cd01948">
    <property type="entry name" value="EAL"/>
    <property type="match status" value="1"/>
</dbReference>
<dbReference type="OrthoDB" id="1673646at2"/>
<dbReference type="InterPro" id="IPR050706">
    <property type="entry name" value="Cyclic-di-GMP_PDE-like"/>
</dbReference>
<dbReference type="PANTHER" id="PTHR33121">
    <property type="entry name" value="CYCLIC DI-GMP PHOSPHODIESTERASE PDEF"/>
    <property type="match status" value="1"/>
</dbReference>
<dbReference type="InterPro" id="IPR043128">
    <property type="entry name" value="Rev_trsase/Diguanyl_cyclase"/>
</dbReference>
<dbReference type="InterPro" id="IPR035919">
    <property type="entry name" value="EAL_sf"/>
</dbReference>
<dbReference type="CDD" id="cd04598">
    <property type="entry name" value="CBS_pair_GGDEF_EAL"/>
    <property type="match status" value="1"/>
</dbReference>
<protein>
    <submittedName>
        <fullName evidence="3">Diguanylate cyclase/phosphodiesterase</fullName>
    </submittedName>
</protein>
<dbReference type="SUPFAM" id="SSF54631">
    <property type="entry name" value="CBS-domain pair"/>
    <property type="match status" value="1"/>
</dbReference>
<dbReference type="PROSITE" id="PS50883">
    <property type="entry name" value="EAL"/>
    <property type="match status" value="1"/>
</dbReference>
<dbReference type="RefSeq" id="WP_086435152.1">
    <property type="nucleotide sequence ID" value="NZ_FXWH01000002.1"/>
</dbReference>
<dbReference type="CDD" id="cd01949">
    <property type="entry name" value="GGDEF"/>
    <property type="match status" value="1"/>
</dbReference>
<feature type="domain" description="GGDEF" evidence="2">
    <location>
        <begin position="431"/>
        <end position="583"/>
    </location>
</feature>
<dbReference type="InterPro" id="IPR001633">
    <property type="entry name" value="EAL_dom"/>
</dbReference>
<dbReference type="InterPro" id="IPR029787">
    <property type="entry name" value="Nucleotide_cyclase"/>
</dbReference>
<sequence>MTLAVSVNDSSEAESLRGLLRQRQLHPIFQPIIDTLSGQIIGHEALIRGPVGHPLEYPNDIFRVAQQHQLLSELEINCREAAFNRFHQSCMSDYLFLNINPNVLREHGHPQGCTLAMAKQLGISAKRVVIELSEKYPVDDPSILKVAIQRYRDAGFLIAIDDLGAGYSGLQLWSELRPDYVKIDRYFIANIHRDAVKREFVQSILGLARAMHAKVIAEGIECIEELRQLQQLGIHICQGYLLGRPQAEPLQGLPAEKLSQLRSRANSQTETIGLLQEVVPTVSPPTAALAVLDMFVQEPELLSLPVVDGQRAVGLVRRERLMELFSGSYGRALYANKSVTRVMDHNPLIVEFDTPLDHVSQLITEDHQIDVSRQLMITKDGCYQGVASVRNLLRKITDLRIQNARYANPLTLLPGNVPIYREIDKWLGSGEAFRVAYFDLNNFKPYNDVYGYGNGDKLLQWVGDILREEILAEGHFVGHIGGDDFVAIFAENSKWRQHCDNVISRFENQIQQFYTQKDALRGGIVATTRTKGTAFYALLGIAIGVVKPDATHCLSHHDVAVLASEAKKQAKQAGKSVCFISRRRRPAAQLPDHADHGAAV</sequence>
<dbReference type="Pfam" id="PF00563">
    <property type="entry name" value="EAL"/>
    <property type="match status" value="1"/>
</dbReference>
<dbReference type="SUPFAM" id="SSF141868">
    <property type="entry name" value="EAL domain-like"/>
    <property type="match status" value="1"/>
</dbReference>
<proteinExistence type="predicted"/>
<dbReference type="GO" id="GO:0071111">
    <property type="term" value="F:cyclic-guanylate-specific phosphodiesterase activity"/>
    <property type="evidence" value="ECO:0007669"/>
    <property type="project" value="InterPro"/>
</dbReference>
<keyword evidence="4" id="KW-1185">Reference proteome</keyword>
<dbReference type="InterPro" id="IPR046342">
    <property type="entry name" value="CBS_dom_sf"/>
</dbReference>
<dbReference type="InterPro" id="IPR000644">
    <property type="entry name" value="CBS_dom"/>
</dbReference>
<name>A0A1Y6G2L9_9GAMM</name>
<dbReference type="AlphaFoldDB" id="A0A1Y6G2L9"/>
<evidence type="ECO:0000313" key="4">
    <source>
        <dbReference type="Proteomes" id="UP000194450"/>
    </source>
</evidence>
<organism evidence="3 4">
    <name type="scientific">Pseudidiomarina planktonica</name>
    <dbReference type="NCBI Taxonomy" id="1323738"/>
    <lineage>
        <taxon>Bacteria</taxon>
        <taxon>Pseudomonadati</taxon>
        <taxon>Pseudomonadota</taxon>
        <taxon>Gammaproteobacteria</taxon>
        <taxon>Alteromonadales</taxon>
        <taxon>Idiomarinaceae</taxon>
        <taxon>Pseudidiomarina</taxon>
    </lineage>
</organism>
<reference evidence="4" key="1">
    <citation type="submission" date="2017-04" db="EMBL/GenBank/DDBJ databases">
        <authorList>
            <person name="Varghese N."/>
            <person name="Submissions S."/>
        </authorList>
    </citation>
    <scope>NUCLEOTIDE SEQUENCE [LARGE SCALE GENOMIC DNA]</scope>
</reference>
<dbReference type="PROSITE" id="PS50887">
    <property type="entry name" value="GGDEF"/>
    <property type="match status" value="1"/>
</dbReference>
<evidence type="ECO:0000259" key="1">
    <source>
        <dbReference type="PROSITE" id="PS50883"/>
    </source>
</evidence>
<gene>
    <name evidence="3" type="ORF">SAMN06297229_2026</name>
</gene>
<dbReference type="PANTHER" id="PTHR33121:SF76">
    <property type="entry name" value="SIGNALING PROTEIN"/>
    <property type="match status" value="1"/>
</dbReference>
<dbReference type="EMBL" id="FXWH01000002">
    <property type="protein sequence ID" value="SMQ80113.1"/>
    <property type="molecule type" value="Genomic_DNA"/>
</dbReference>
<evidence type="ECO:0000313" key="3">
    <source>
        <dbReference type="EMBL" id="SMQ80113.1"/>
    </source>
</evidence>
<dbReference type="NCBIfam" id="TIGR00254">
    <property type="entry name" value="GGDEF"/>
    <property type="match status" value="1"/>
</dbReference>
<dbReference type="Pfam" id="PF00990">
    <property type="entry name" value="GGDEF"/>
    <property type="match status" value="1"/>
</dbReference>
<evidence type="ECO:0000259" key="2">
    <source>
        <dbReference type="PROSITE" id="PS50887"/>
    </source>
</evidence>
<dbReference type="InterPro" id="IPR000160">
    <property type="entry name" value="GGDEF_dom"/>
</dbReference>
<feature type="domain" description="EAL" evidence="1">
    <location>
        <begin position="9"/>
        <end position="259"/>
    </location>
</feature>
<dbReference type="Gene3D" id="3.20.20.450">
    <property type="entry name" value="EAL domain"/>
    <property type="match status" value="1"/>
</dbReference>